<feature type="compositionally biased region" description="Low complexity" evidence="8">
    <location>
        <begin position="178"/>
        <end position="191"/>
    </location>
</feature>
<dbReference type="KEGG" id="snh:120058139"/>
<dbReference type="InterPro" id="IPR038398">
    <property type="entry name" value="NCD2_sf"/>
</dbReference>
<feature type="region of interest" description="Disordered" evidence="8">
    <location>
        <begin position="128"/>
        <end position="195"/>
    </location>
</feature>
<dbReference type="InterPro" id="IPR039040">
    <property type="entry name" value="NAB_fam"/>
</dbReference>
<feature type="domain" description="Nab N-terminal" evidence="10">
    <location>
        <begin position="6"/>
        <end position="83"/>
    </location>
</feature>
<organism evidence="12 13">
    <name type="scientific">Salvelinus namaycush</name>
    <name type="common">Lake trout</name>
    <name type="synonym">Salmo namaycush</name>
    <dbReference type="NCBI Taxonomy" id="8040"/>
    <lineage>
        <taxon>Eukaryota</taxon>
        <taxon>Metazoa</taxon>
        <taxon>Chordata</taxon>
        <taxon>Craniata</taxon>
        <taxon>Vertebrata</taxon>
        <taxon>Euteleostomi</taxon>
        <taxon>Actinopterygii</taxon>
        <taxon>Neopterygii</taxon>
        <taxon>Teleostei</taxon>
        <taxon>Protacanthopterygii</taxon>
        <taxon>Salmoniformes</taxon>
        <taxon>Salmonidae</taxon>
        <taxon>Salmoninae</taxon>
        <taxon>Salvelinus</taxon>
    </lineage>
</organism>
<evidence type="ECO:0000256" key="6">
    <source>
        <dbReference type="ARBA" id="ARBA00023163"/>
    </source>
</evidence>
<evidence type="ECO:0000313" key="12">
    <source>
        <dbReference type="Proteomes" id="UP000808372"/>
    </source>
</evidence>
<dbReference type="Proteomes" id="UP000808372">
    <property type="component" value="Chromosome 13"/>
</dbReference>
<dbReference type="GeneID" id="120058139"/>
<gene>
    <name evidence="13" type="primary">LOC120058139</name>
</gene>
<dbReference type="GO" id="GO:0045892">
    <property type="term" value="P:negative regulation of DNA-templated transcription"/>
    <property type="evidence" value="ECO:0007669"/>
    <property type="project" value="InterPro"/>
</dbReference>
<dbReference type="Gene3D" id="1.20.120.2010">
    <property type="entry name" value="NAB conserved domain 2"/>
    <property type="match status" value="1"/>
</dbReference>
<keyword evidence="5" id="KW-0805">Transcription regulation</keyword>
<evidence type="ECO:0000256" key="4">
    <source>
        <dbReference type="ARBA" id="ARBA00022491"/>
    </source>
</evidence>
<evidence type="ECO:0000256" key="8">
    <source>
        <dbReference type="SAM" id="MobiDB-lite"/>
    </source>
</evidence>
<evidence type="ECO:0000259" key="9">
    <source>
        <dbReference type="Pfam" id="PF04902"/>
    </source>
</evidence>
<feature type="domain" description="Nab1 C-terminal" evidence="9">
    <location>
        <begin position="329"/>
        <end position="519"/>
    </location>
</feature>
<name>A0A8U1BRY5_SALNM</name>
<evidence type="ECO:0000256" key="3">
    <source>
        <dbReference type="ARBA" id="ARBA00011364"/>
    </source>
</evidence>
<evidence type="ECO:0000256" key="5">
    <source>
        <dbReference type="ARBA" id="ARBA00023015"/>
    </source>
</evidence>
<comment type="subunit">
    <text evidence="3">Homomultimers may associate with EGR1 bound to DNA.</text>
</comment>
<protein>
    <submittedName>
        <fullName evidence="13">NGFI-A-binding protein 1-like</fullName>
    </submittedName>
</protein>
<evidence type="ECO:0000256" key="7">
    <source>
        <dbReference type="ARBA" id="ARBA00023242"/>
    </source>
</evidence>
<feature type="compositionally biased region" description="Polar residues" evidence="8">
    <location>
        <begin position="143"/>
        <end position="152"/>
    </location>
</feature>
<dbReference type="RefSeq" id="XP_038862536.1">
    <property type="nucleotide sequence ID" value="XM_039006608.1"/>
</dbReference>
<dbReference type="InterPro" id="IPR006988">
    <property type="entry name" value="Nab_N"/>
</dbReference>
<keyword evidence="7" id="KW-0539">Nucleus</keyword>
<comment type="similarity">
    <text evidence="2">Belongs to the NAB family.</text>
</comment>
<sequence>MLAVLPRTLGELQLYRILQRANLLSYYGAFIQQGGDDVQQLCEAAEEEFLEIMALVGMASKPLHVRRLQKVLRDWVTNPALFNQPLASLPVCSIPVYKLEANGNSNASAHVTVPTLLVEECVGEPMRGAAASGVGGEGRGCSASGSPVQSGSEPRFWGSLSSNGGGGAESEQSLSPAELTLGLGSPSPSSPRGEEVLDAAALRSLAECVERLAQALPRSDPSEVKEGLRGNKKLSKVICHILDMEEEDPRRAEEIRKYSAIYGRFDSKRKDGKHFTLHELTVNEAAAQLCMKEVSLLTRREELFGLARQVSREVTYKYTYRTSKSRCCDRDDPSPKMIKTEEGYFDLQEALQAIHMRREALREQLATATSKGEETMGRSIQLQLERLLARQIEIHHEAQAQDRLQALEWKVPLGAFRLRHNTNPEHRHHVNGVSTDSTSLPPGERPLNLQVAGQRSNGDTPLGKQLANELKRHHGNREGKTPPTSHHGNVNCKTLTIENGNGTDFEGALSLSDKKTIKS</sequence>
<feature type="region of interest" description="Disordered" evidence="8">
    <location>
        <begin position="424"/>
        <end position="463"/>
    </location>
</feature>
<dbReference type="AlphaFoldDB" id="A0A8U1BRY5"/>
<dbReference type="Pfam" id="PF04902">
    <property type="entry name" value="Nab1"/>
    <property type="match status" value="1"/>
</dbReference>
<evidence type="ECO:0000259" key="11">
    <source>
        <dbReference type="Pfam" id="PF04905"/>
    </source>
</evidence>
<accession>A0A8U1BRY5</accession>
<dbReference type="GO" id="GO:0003712">
    <property type="term" value="F:transcription coregulator activity"/>
    <property type="evidence" value="ECO:0007669"/>
    <property type="project" value="InterPro"/>
</dbReference>
<evidence type="ECO:0000256" key="1">
    <source>
        <dbReference type="ARBA" id="ARBA00004123"/>
    </source>
</evidence>
<keyword evidence="12" id="KW-1185">Reference proteome</keyword>
<dbReference type="Pfam" id="PF04905">
    <property type="entry name" value="NCD2"/>
    <property type="match status" value="1"/>
</dbReference>
<evidence type="ECO:0000259" key="10">
    <source>
        <dbReference type="Pfam" id="PF04904"/>
    </source>
</evidence>
<proteinExistence type="inferred from homology"/>
<dbReference type="FunFam" id="1.20.120.2010:FF:000001">
    <property type="entry name" value="NGFI-A-binding protein 1 isoform X1"/>
    <property type="match status" value="1"/>
</dbReference>
<evidence type="ECO:0000313" key="13">
    <source>
        <dbReference type="RefSeq" id="XP_038862536.1"/>
    </source>
</evidence>
<dbReference type="Pfam" id="PF04904">
    <property type="entry name" value="SAM_NCD1"/>
    <property type="match status" value="1"/>
</dbReference>
<keyword evidence="6" id="KW-0804">Transcription</keyword>
<keyword evidence="4" id="KW-0678">Repressor</keyword>
<dbReference type="PANTHER" id="PTHR12623:SF9">
    <property type="entry name" value="NGFI-A-BINDING PROTEIN 1"/>
    <property type="match status" value="1"/>
</dbReference>
<dbReference type="PANTHER" id="PTHR12623">
    <property type="entry name" value="NGFI-A BINDING PROTEIN"/>
    <property type="match status" value="1"/>
</dbReference>
<dbReference type="GO" id="GO:0005634">
    <property type="term" value="C:nucleus"/>
    <property type="evidence" value="ECO:0007669"/>
    <property type="project" value="UniProtKB-SubCell"/>
</dbReference>
<dbReference type="InterPro" id="IPR006989">
    <property type="entry name" value="NAB_co-repressor_dom"/>
</dbReference>
<feature type="domain" description="NAB co-repressor" evidence="11">
    <location>
        <begin position="197"/>
        <end position="324"/>
    </location>
</feature>
<evidence type="ECO:0000256" key="2">
    <source>
        <dbReference type="ARBA" id="ARBA00008864"/>
    </source>
</evidence>
<reference evidence="13" key="1">
    <citation type="submission" date="2025-08" db="UniProtKB">
        <authorList>
            <consortium name="RefSeq"/>
        </authorList>
    </citation>
    <scope>IDENTIFICATION</scope>
    <source>
        <tissue evidence="13">White muscle</tissue>
    </source>
</reference>
<dbReference type="InterPro" id="IPR006986">
    <property type="entry name" value="Nab1_C"/>
</dbReference>
<feature type="region of interest" description="Disordered" evidence="8">
    <location>
        <begin position="471"/>
        <end position="490"/>
    </location>
</feature>
<comment type="subcellular location">
    <subcellularLocation>
        <location evidence="1">Nucleus</location>
    </subcellularLocation>
</comment>